<name>A0A832MKZ5_UNCEI</name>
<dbReference type="InterPro" id="IPR022666">
    <property type="entry name" value="Ribosomal_uL2_RNA-bd_dom"/>
</dbReference>
<evidence type="ECO:0000256" key="4">
    <source>
        <dbReference type="ARBA" id="ARBA00035242"/>
    </source>
</evidence>
<evidence type="ECO:0000259" key="8">
    <source>
        <dbReference type="SMART" id="SM01383"/>
    </source>
</evidence>
<dbReference type="FunFam" id="2.40.50.140:FF:000003">
    <property type="entry name" value="50S ribosomal protein L2"/>
    <property type="match status" value="1"/>
</dbReference>
<dbReference type="InterPro" id="IPR014726">
    <property type="entry name" value="Ribosomal_uL2_dom3"/>
</dbReference>
<dbReference type="PROSITE" id="PS00467">
    <property type="entry name" value="RIBOSOMAL_L2"/>
    <property type="match status" value="1"/>
</dbReference>
<dbReference type="InterPro" id="IPR008991">
    <property type="entry name" value="Translation_prot_SH3-like_sf"/>
</dbReference>
<evidence type="ECO:0000313" key="9">
    <source>
        <dbReference type="EMBL" id="HGZ44272.1"/>
    </source>
</evidence>
<dbReference type="Pfam" id="PF03947">
    <property type="entry name" value="Ribosomal_L2_C"/>
    <property type="match status" value="1"/>
</dbReference>
<dbReference type="InterPro" id="IPR022671">
    <property type="entry name" value="Ribosomal_uL2_CS"/>
</dbReference>
<keyword evidence="3 5" id="KW-0687">Ribonucleoprotein</keyword>
<evidence type="ECO:0000259" key="7">
    <source>
        <dbReference type="SMART" id="SM01382"/>
    </source>
</evidence>
<feature type="region of interest" description="Disordered" evidence="6">
    <location>
        <begin position="224"/>
        <end position="274"/>
    </location>
</feature>
<dbReference type="GO" id="GO:0019843">
    <property type="term" value="F:rRNA binding"/>
    <property type="evidence" value="ECO:0007669"/>
    <property type="project" value="UniProtKB-UniRule"/>
</dbReference>
<evidence type="ECO:0000256" key="3">
    <source>
        <dbReference type="ARBA" id="ARBA00023274"/>
    </source>
</evidence>
<gene>
    <name evidence="5" type="primary">rplB</name>
    <name evidence="9" type="ORF">ENR23_12810</name>
</gene>
<dbReference type="EMBL" id="DSQF01000025">
    <property type="protein sequence ID" value="HGZ44272.1"/>
    <property type="molecule type" value="Genomic_DNA"/>
</dbReference>
<dbReference type="InterPro" id="IPR002171">
    <property type="entry name" value="Ribosomal_uL2"/>
</dbReference>
<dbReference type="HAMAP" id="MF_01320_B">
    <property type="entry name" value="Ribosomal_uL2_B"/>
    <property type="match status" value="1"/>
</dbReference>
<dbReference type="FunFam" id="2.30.30.30:FF:000001">
    <property type="entry name" value="50S ribosomal protein L2"/>
    <property type="match status" value="1"/>
</dbReference>
<keyword evidence="5" id="KW-0699">rRNA-binding</keyword>
<feature type="domain" description="Large ribosomal subunit protein uL2 C-terminal" evidence="7">
    <location>
        <begin position="124"/>
        <end position="252"/>
    </location>
</feature>
<dbReference type="InterPro" id="IPR012340">
    <property type="entry name" value="NA-bd_OB-fold"/>
</dbReference>
<dbReference type="GO" id="GO:0002181">
    <property type="term" value="P:cytoplasmic translation"/>
    <property type="evidence" value="ECO:0007669"/>
    <property type="project" value="TreeGrafter"/>
</dbReference>
<dbReference type="SUPFAM" id="SSF50249">
    <property type="entry name" value="Nucleic acid-binding proteins"/>
    <property type="match status" value="1"/>
</dbReference>
<dbReference type="SMART" id="SM01383">
    <property type="entry name" value="Ribosomal_L2"/>
    <property type="match status" value="1"/>
</dbReference>
<sequence length="274" mass="30201">MGLKKFRPVTPTLRHTVLPDYAEVTRSKPVKSLTEPIRKSGGRNNYGHVSMRWIGGGHKQRYRIIDFRRDKDGVPAKVASIEYDPNRSARIALLHYVDGEKRYIVAPDGLTVGARVTSGPDADIAPGNCLPLKNIPLGTNVHNVELFPGRRSRVARAAGAFCQLMAKEGDYAQLRLPSGEVRKFHVNCRAVVGQVGNLEHENVSIGKAGRNRWLGRNPSVRGVAMNPVDHPMGGGEGKTSGGRHPCSPWGQISKGLKTRKRKLSDSLIVRRRKK</sequence>
<dbReference type="Pfam" id="PF00181">
    <property type="entry name" value="Ribosomal_L2_N"/>
    <property type="match status" value="1"/>
</dbReference>
<protein>
    <recommendedName>
        <fullName evidence="4 5">Large ribosomal subunit protein uL2</fullName>
    </recommendedName>
</protein>
<accession>A0A832MKZ5</accession>
<dbReference type="NCBIfam" id="TIGR01171">
    <property type="entry name" value="rplB_bact"/>
    <property type="match status" value="1"/>
</dbReference>
<dbReference type="GO" id="GO:0016740">
    <property type="term" value="F:transferase activity"/>
    <property type="evidence" value="ECO:0007669"/>
    <property type="project" value="InterPro"/>
</dbReference>
<evidence type="ECO:0000256" key="6">
    <source>
        <dbReference type="SAM" id="MobiDB-lite"/>
    </source>
</evidence>
<comment type="caution">
    <text evidence="9">The sequence shown here is derived from an EMBL/GenBank/DDBJ whole genome shotgun (WGS) entry which is preliminary data.</text>
</comment>
<dbReference type="SUPFAM" id="SSF50104">
    <property type="entry name" value="Translation proteins SH3-like domain"/>
    <property type="match status" value="1"/>
</dbReference>
<comment type="subunit">
    <text evidence="5">Part of the 50S ribosomal subunit. Forms a bridge to the 30S subunit in the 70S ribosome.</text>
</comment>
<evidence type="ECO:0000256" key="1">
    <source>
        <dbReference type="ARBA" id="ARBA00005636"/>
    </source>
</evidence>
<dbReference type="GO" id="GO:0003735">
    <property type="term" value="F:structural constituent of ribosome"/>
    <property type="evidence" value="ECO:0007669"/>
    <property type="project" value="InterPro"/>
</dbReference>
<dbReference type="PIRSF" id="PIRSF002158">
    <property type="entry name" value="Ribosomal_L2"/>
    <property type="match status" value="1"/>
</dbReference>
<dbReference type="GO" id="GO:0015934">
    <property type="term" value="C:large ribosomal subunit"/>
    <property type="evidence" value="ECO:0007669"/>
    <property type="project" value="InterPro"/>
</dbReference>
<evidence type="ECO:0000256" key="2">
    <source>
        <dbReference type="ARBA" id="ARBA00022980"/>
    </source>
</evidence>
<dbReference type="InterPro" id="IPR014722">
    <property type="entry name" value="Rib_uL2_dom2"/>
</dbReference>
<reference evidence="9" key="1">
    <citation type="journal article" date="2020" name="mSystems">
        <title>Genome- and Community-Level Interaction Insights into Carbon Utilization and Element Cycling Functions of Hydrothermarchaeota in Hydrothermal Sediment.</title>
        <authorList>
            <person name="Zhou Z."/>
            <person name="Liu Y."/>
            <person name="Xu W."/>
            <person name="Pan J."/>
            <person name="Luo Z.H."/>
            <person name="Li M."/>
        </authorList>
    </citation>
    <scope>NUCLEOTIDE SEQUENCE [LARGE SCALE GENOMIC DNA]</scope>
    <source>
        <strain evidence="9">SpSt-381</strain>
    </source>
</reference>
<keyword evidence="2 5" id="KW-0689">Ribosomal protein</keyword>
<dbReference type="InterPro" id="IPR005880">
    <property type="entry name" value="Ribosomal_uL2_bac/org-type"/>
</dbReference>
<dbReference type="AlphaFoldDB" id="A0A832MKZ5"/>
<dbReference type="Gene3D" id="4.10.950.10">
    <property type="entry name" value="Ribosomal protein L2, domain 3"/>
    <property type="match status" value="1"/>
</dbReference>
<comment type="function">
    <text evidence="5">One of the primary rRNA binding proteins. Required for association of the 30S and 50S subunits to form the 70S ribosome, for tRNA binding and peptide bond formation. It has been suggested to have peptidyltransferase activity; this is somewhat controversial. Makes several contacts with the 16S rRNA in the 70S ribosome.</text>
</comment>
<dbReference type="Gene3D" id="2.40.50.140">
    <property type="entry name" value="Nucleic acid-binding proteins"/>
    <property type="match status" value="1"/>
</dbReference>
<dbReference type="FunFam" id="4.10.950.10:FF:000001">
    <property type="entry name" value="50S ribosomal protein L2"/>
    <property type="match status" value="1"/>
</dbReference>
<comment type="similarity">
    <text evidence="1 5">Belongs to the universal ribosomal protein uL2 family.</text>
</comment>
<proteinExistence type="inferred from homology"/>
<dbReference type="PANTHER" id="PTHR13691">
    <property type="entry name" value="RIBOSOMAL PROTEIN L2"/>
    <property type="match status" value="1"/>
</dbReference>
<feature type="domain" description="Large ribosomal subunit protein uL2 RNA-binding" evidence="8">
    <location>
        <begin position="42"/>
        <end position="118"/>
    </location>
</feature>
<keyword evidence="5" id="KW-0694">RNA-binding</keyword>
<dbReference type="PANTHER" id="PTHR13691:SF5">
    <property type="entry name" value="LARGE RIBOSOMAL SUBUNIT PROTEIN UL2M"/>
    <property type="match status" value="1"/>
</dbReference>
<dbReference type="Gene3D" id="2.30.30.30">
    <property type="match status" value="1"/>
</dbReference>
<organism evidence="9">
    <name type="scientific">Eiseniibacteriota bacterium</name>
    <dbReference type="NCBI Taxonomy" id="2212470"/>
    <lineage>
        <taxon>Bacteria</taxon>
        <taxon>Candidatus Eiseniibacteriota</taxon>
    </lineage>
</organism>
<evidence type="ECO:0000256" key="5">
    <source>
        <dbReference type="HAMAP-Rule" id="MF_01320"/>
    </source>
</evidence>
<dbReference type="SMART" id="SM01382">
    <property type="entry name" value="Ribosomal_L2_C"/>
    <property type="match status" value="1"/>
</dbReference>
<dbReference type="InterPro" id="IPR022669">
    <property type="entry name" value="Ribosomal_uL2_C"/>
</dbReference>